<accession>A0A6A6TC37</accession>
<dbReference type="AlphaFoldDB" id="A0A6A6TC37"/>
<dbReference type="Proteomes" id="UP000799324">
    <property type="component" value="Unassembled WGS sequence"/>
</dbReference>
<evidence type="ECO:0000313" key="1">
    <source>
        <dbReference type="EMBL" id="KAF2656821.1"/>
    </source>
</evidence>
<dbReference type="EMBL" id="MU004332">
    <property type="protein sequence ID" value="KAF2656821.1"/>
    <property type="molecule type" value="Genomic_DNA"/>
</dbReference>
<proteinExistence type="predicted"/>
<name>A0A6A6TC37_9PLEO</name>
<gene>
    <name evidence="1" type="ORF">K491DRAFT_359256</name>
</gene>
<organism evidence="1 2">
    <name type="scientific">Lophiostoma macrostomum CBS 122681</name>
    <dbReference type="NCBI Taxonomy" id="1314788"/>
    <lineage>
        <taxon>Eukaryota</taxon>
        <taxon>Fungi</taxon>
        <taxon>Dikarya</taxon>
        <taxon>Ascomycota</taxon>
        <taxon>Pezizomycotina</taxon>
        <taxon>Dothideomycetes</taxon>
        <taxon>Pleosporomycetidae</taxon>
        <taxon>Pleosporales</taxon>
        <taxon>Lophiostomataceae</taxon>
        <taxon>Lophiostoma</taxon>
    </lineage>
</organism>
<sequence>MFGARFLNPYFNLYIPTPTHSHTTTTQISFMYTLRVPFPCVQIGSQLVRRAGVGMPLVDGLVCSLIAGLFVRRKYEYYIKLSVRRRCQHDCIVSIRLHHLSFIICDSSFGVLSLFPTLVPYYDLTRPLILFDTACLVGAQFRFVSARRGRRPHPVVHLPLSLGIHVSVPQTSNLFAISFSRMGSRTERDRDSHTVFEEPLRDC</sequence>
<keyword evidence="2" id="KW-1185">Reference proteome</keyword>
<evidence type="ECO:0000313" key="2">
    <source>
        <dbReference type="Proteomes" id="UP000799324"/>
    </source>
</evidence>
<reference evidence="1" key="1">
    <citation type="journal article" date="2020" name="Stud. Mycol.">
        <title>101 Dothideomycetes genomes: a test case for predicting lifestyles and emergence of pathogens.</title>
        <authorList>
            <person name="Haridas S."/>
            <person name="Albert R."/>
            <person name="Binder M."/>
            <person name="Bloem J."/>
            <person name="Labutti K."/>
            <person name="Salamov A."/>
            <person name="Andreopoulos B."/>
            <person name="Baker S."/>
            <person name="Barry K."/>
            <person name="Bills G."/>
            <person name="Bluhm B."/>
            <person name="Cannon C."/>
            <person name="Castanera R."/>
            <person name="Culley D."/>
            <person name="Daum C."/>
            <person name="Ezra D."/>
            <person name="Gonzalez J."/>
            <person name="Henrissat B."/>
            <person name="Kuo A."/>
            <person name="Liang C."/>
            <person name="Lipzen A."/>
            <person name="Lutzoni F."/>
            <person name="Magnuson J."/>
            <person name="Mondo S."/>
            <person name="Nolan M."/>
            <person name="Ohm R."/>
            <person name="Pangilinan J."/>
            <person name="Park H.-J."/>
            <person name="Ramirez L."/>
            <person name="Alfaro M."/>
            <person name="Sun H."/>
            <person name="Tritt A."/>
            <person name="Yoshinaga Y."/>
            <person name="Zwiers L.-H."/>
            <person name="Turgeon B."/>
            <person name="Goodwin S."/>
            <person name="Spatafora J."/>
            <person name="Crous P."/>
            <person name="Grigoriev I."/>
        </authorList>
    </citation>
    <scope>NUCLEOTIDE SEQUENCE</scope>
    <source>
        <strain evidence="1">CBS 122681</strain>
    </source>
</reference>
<protein>
    <submittedName>
        <fullName evidence="1">Uncharacterized protein</fullName>
    </submittedName>
</protein>